<evidence type="ECO:0000256" key="1">
    <source>
        <dbReference type="SAM" id="MobiDB-lite"/>
    </source>
</evidence>
<organism evidence="3 4">
    <name type="scientific">Pyrocoelia pectoralis</name>
    <dbReference type="NCBI Taxonomy" id="417401"/>
    <lineage>
        <taxon>Eukaryota</taxon>
        <taxon>Metazoa</taxon>
        <taxon>Ecdysozoa</taxon>
        <taxon>Arthropoda</taxon>
        <taxon>Hexapoda</taxon>
        <taxon>Insecta</taxon>
        <taxon>Pterygota</taxon>
        <taxon>Neoptera</taxon>
        <taxon>Endopterygota</taxon>
        <taxon>Coleoptera</taxon>
        <taxon>Polyphaga</taxon>
        <taxon>Elateriformia</taxon>
        <taxon>Elateroidea</taxon>
        <taxon>Lampyridae</taxon>
        <taxon>Lampyrinae</taxon>
        <taxon>Pyrocoelia</taxon>
    </lineage>
</organism>
<accession>A0AAN7VJF2</accession>
<protein>
    <recommendedName>
        <fullName evidence="2">Retrotransposon gag domain-containing protein</fullName>
    </recommendedName>
</protein>
<dbReference type="Pfam" id="PF03732">
    <property type="entry name" value="Retrotrans_gag"/>
    <property type="match status" value="1"/>
</dbReference>
<dbReference type="InterPro" id="IPR005162">
    <property type="entry name" value="Retrotrans_gag_dom"/>
</dbReference>
<feature type="region of interest" description="Disordered" evidence="1">
    <location>
        <begin position="233"/>
        <end position="256"/>
    </location>
</feature>
<name>A0AAN7VJF2_9COLE</name>
<dbReference type="EMBL" id="JAVRBK010000001">
    <property type="protein sequence ID" value="KAK5649587.1"/>
    <property type="molecule type" value="Genomic_DNA"/>
</dbReference>
<evidence type="ECO:0000313" key="4">
    <source>
        <dbReference type="Proteomes" id="UP001329430"/>
    </source>
</evidence>
<proteinExistence type="predicted"/>
<reference evidence="3 4" key="1">
    <citation type="journal article" date="2024" name="Insects">
        <title>An Improved Chromosome-Level Genome Assembly of the Firefly Pyrocoelia pectoralis.</title>
        <authorList>
            <person name="Fu X."/>
            <person name="Meyer-Rochow V.B."/>
            <person name="Ballantyne L."/>
            <person name="Zhu X."/>
        </authorList>
    </citation>
    <scope>NUCLEOTIDE SEQUENCE [LARGE SCALE GENOMIC DNA]</scope>
    <source>
        <strain evidence="3">XCY_ONT2</strain>
    </source>
</reference>
<dbReference type="Proteomes" id="UP001329430">
    <property type="component" value="Chromosome 1"/>
</dbReference>
<gene>
    <name evidence="3" type="ORF">RI129_000616</name>
</gene>
<sequence length="256" mass="29272">MEQKATTNSGLDPDTKSSGAQSKILQEDPIKAIISALQQLQANKPELPTFAGEPLDDPKTFLVELEKKSPQDDDTAKLKTATKQLKGEAAKWWKTYEGFDLTYEEFKSTFNDQFDTERLRAKLHAEFLSREQKTETCQAFLQRKAQVAKRLRLDINQHLDLLKDLIHPRIRSFLRNTPATTILELVRLAVLYEEDQKAIPKEANAASSPPPERRPNMPRCHFCPEFHFHRDCPVSRQRQDQGNEQAAGISHPRPSN</sequence>
<feature type="region of interest" description="Disordered" evidence="1">
    <location>
        <begin position="1"/>
        <end position="24"/>
    </location>
</feature>
<dbReference type="AlphaFoldDB" id="A0AAN7VJF2"/>
<feature type="domain" description="Retrotransposon gag" evidence="2">
    <location>
        <begin position="80"/>
        <end position="152"/>
    </location>
</feature>
<evidence type="ECO:0000259" key="2">
    <source>
        <dbReference type="Pfam" id="PF03732"/>
    </source>
</evidence>
<comment type="caution">
    <text evidence="3">The sequence shown here is derived from an EMBL/GenBank/DDBJ whole genome shotgun (WGS) entry which is preliminary data.</text>
</comment>
<evidence type="ECO:0000313" key="3">
    <source>
        <dbReference type="EMBL" id="KAK5649587.1"/>
    </source>
</evidence>
<keyword evidence="4" id="KW-1185">Reference proteome</keyword>